<feature type="region of interest" description="Disordered" evidence="2">
    <location>
        <begin position="391"/>
        <end position="439"/>
    </location>
</feature>
<dbReference type="GO" id="GO:0008270">
    <property type="term" value="F:zinc ion binding"/>
    <property type="evidence" value="ECO:0007669"/>
    <property type="project" value="UniProtKB-KW"/>
</dbReference>
<evidence type="ECO:0000313" key="4">
    <source>
        <dbReference type="EMBL" id="GHJ88476.1"/>
    </source>
</evidence>
<feature type="region of interest" description="Disordered" evidence="2">
    <location>
        <begin position="801"/>
        <end position="846"/>
    </location>
</feature>
<dbReference type="Gene3D" id="2.30.29.30">
    <property type="entry name" value="Pleckstrin-homology domain (PH domain)/Phosphotyrosine-binding domain (PTB)"/>
    <property type="match status" value="1"/>
</dbReference>
<dbReference type="SUPFAM" id="SSF57850">
    <property type="entry name" value="RING/U-box"/>
    <property type="match status" value="1"/>
</dbReference>
<keyword evidence="1" id="KW-0479">Metal-binding</keyword>
<feature type="region of interest" description="Disordered" evidence="2">
    <location>
        <begin position="467"/>
        <end position="493"/>
    </location>
</feature>
<feature type="region of interest" description="Disordered" evidence="2">
    <location>
        <begin position="517"/>
        <end position="542"/>
    </location>
</feature>
<evidence type="ECO:0000256" key="2">
    <source>
        <dbReference type="SAM" id="MobiDB-lite"/>
    </source>
</evidence>
<dbReference type="InterPro" id="IPR011993">
    <property type="entry name" value="PH-like_dom_sf"/>
</dbReference>
<evidence type="ECO:0000259" key="3">
    <source>
        <dbReference type="PROSITE" id="PS50089"/>
    </source>
</evidence>
<evidence type="ECO:0000313" key="5">
    <source>
        <dbReference type="Proteomes" id="UP000620104"/>
    </source>
</evidence>
<dbReference type="SUPFAM" id="SSF53300">
    <property type="entry name" value="vWA-like"/>
    <property type="match status" value="1"/>
</dbReference>
<dbReference type="Gene3D" id="3.40.50.410">
    <property type="entry name" value="von Willebrand factor, type A domain"/>
    <property type="match status" value="1"/>
</dbReference>
<dbReference type="InterPro" id="IPR051266">
    <property type="entry name" value="CLCR"/>
</dbReference>
<protein>
    <recommendedName>
        <fullName evidence="3">RING-type domain-containing protein</fullName>
    </recommendedName>
</protein>
<name>A0A8H3TX21_9TREE</name>
<keyword evidence="1" id="KW-0862">Zinc</keyword>
<comment type="caution">
    <text evidence="4">The sequence shown here is derived from an EMBL/GenBank/DDBJ whole genome shotgun (WGS) entry which is preliminary data.</text>
</comment>
<feature type="compositionally biased region" description="Polar residues" evidence="2">
    <location>
        <begin position="815"/>
        <end position="825"/>
    </location>
</feature>
<dbReference type="EMBL" id="BLZA01000030">
    <property type="protein sequence ID" value="GHJ88476.1"/>
    <property type="molecule type" value="Genomic_DNA"/>
</dbReference>
<dbReference type="Pfam" id="PF15411">
    <property type="entry name" value="PH_10"/>
    <property type="match status" value="1"/>
</dbReference>
<feature type="domain" description="RING-type" evidence="3">
    <location>
        <begin position="704"/>
        <end position="762"/>
    </location>
</feature>
<reference evidence="4" key="1">
    <citation type="submission" date="2020-07" db="EMBL/GenBank/DDBJ databases">
        <title>Draft Genome Sequence of a Deep-Sea Yeast, Naganishia (Cryptococcus) liquefaciens strain N6.</title>
        <authorList>
            <person name="Han Y.W."/>
            <person name="Kajitani R."/>
            <person name="Morimoto H."/>
            <person name="Parhat M."/>
            <person name="Tsubouchi H."/>
            <person name="Bakenova O."/>
            <person name="Ogata M."/>
            <person name="Argunhan B."/>
            <person name="Aoki R."/>
            <person name="Kajiwara S."/>
            <person name="Itoh T."/>
            <person name="Iwasaki H."/>
        </authorList>
    </citation>
    <scope>NUCLEOTIDE SEQUENCE</scope>
    <source>
        <strain evidence="4">N6</strain>
    </source>
</reference>
<dbReference type="InterPro" id="IPR001841">
    <property type="entry name" value="Znf_RING"/>
</dbReference>
<dbReference type="InterPro" id="IPR033511">
    <property type="entry name" value="Cdc24/Scd1_PH_dom"/>
</dbReference>
<dbReference type="Proteomes" id="UP000620104">
    <property type="component" value="Unassembled WGS sequence"/>
</dbReference>
<dbReference type="OrthoDB" id="299997at2759"/>
<gene>
    <name evidence="4" type="ORF">NliqN6_4878</name>
</gene>
<sequence>MIHSSSRLTFVASALKYEEGPPIVQIAVADPSDQCTDRSGGSSINFSLSTPDSPSAVYEFDQFASRFPLPLDHSNSSPVRAERDGKIELLDVPEEIAVFNGEEELSPEFDHTLVEDYRNGKAWINRDLIAWKFECERDVNLSVTSLPIAPAETTIEQGKRNLSVISLPASLPDLSDSPVTTATFAPSPFQDNTFSGSQQAFPIKGSMRLSMHPATDRGFVHLSEGERDSWAECIQDVVLPAQHAPLDLASPLSLPLRTSPVMYSPKSLTDVPEESPSKLDAADSPLFTLSPTATNASTARSSILTSRVVSNATRNLLTYSMSSVVDFQQQLVTSLAATSIVTVGDSEDHAFADPAKSVLGLIHENDGIAEAKRKVQDKSLSASQLSDITRPISFKRRNQPKGLSESDMPWHLPAPDIPPPKGPLPLPGSSPLCRSSEGTPVGYIESREGVAEHAASLKNGTEVRGLCNRSNDRLAPSAAGKDDKDQQDSPEGVSLLTPLQLSGDLLANGLGRPLRDTGWTGGSGNSEFKVGKSADSVHSGSRDRTWDFAWGASSSRERRSIGESSARILFQNTPSPSQYPRSPSSVTASVIERELSVGGRSSAAVGYYPDLRSQYIANSGIVPDKRFLRPYDSSAIPRMASFSSVSTTMSSEGALAFRSGPLHVSSALSASAGKGRLASNAMKGPPHLIVVPQEEANGHCENTCSICGESLDASFRLPGEKAHVIPECGHVLHEACFVAVYGSVPKSLTARRRDMGVCGVCRAPMRVLDEDDVPRSGSGPRGKDKFSALMGLKIDVDKPGNRDVGLVGASRPRNHSSTATSNSPLEANHQQDDEVEPPSPSSIQSDSSILAPIVVPVINVKPEFTTIGLKSEQLPEQMLSCLVTVQVPTSGMRARYDGGSLSSIHNAVEMTTGMKTVLESEQLKPERSHFTQRVFKPSEIMGPSAPEARREAWNDPFSRVMSDLRSRLVDYRGSGVDKLGKIRLFDILKVRKGGVVLDISVYLFQYALVCVTEEKKKNFRNFLNSSPSYTSSRHSSSDEKGHRRDQGVLKLKGRIYFKHVKRVIDTSISGELSLTISMKDENVDSFILAFRDKSSLELWRQTIIEAVQEAKENAALLKGPVYPATSTTTSVPSKLAKMGFAHLAVDAMQDRREVTTPSAKSSSDHSSLQSSVDQEASALPVPLLPRHTPLDLVVVCSVSTLPSSRSSSAMLKLRLIKAALEHVVASLGSHDRLSLVTYEKGRAGPVRKTPFFTMGRVTSRNRIATFLAALGATGSVHERTESDCDNFEVSVNKEIPADMITGINVGLDKLLQRKTKNPVGALILIHDSNEMIKRADMDHVLARAESAATPIHTVGYGKHHNSPNLWLLSSHTHGTYTYIKEWHHLRDCLAGILGGLTSIALNNYKLHLKAEDTVFRCRKVSGAPQATISTDGKYVDISLFELHFGQKVEILLEMDSDKINHGLTAAPPTIPETDVFEKSVKATTVSEEGYIPKISSFTGEIYESASSASHSENLEQISSDSLGDDIPVFELDCTFQDPATGRLIARLSHPMLLTVALDPRNQNSAGELAQRSADLDVARRRYELVASESITRALLLVSRKNWIQADRVLQETSNILETIMTNTIDVVSRQAGTRVGLRREAQANTLIDCLKGILSDIDLLLEGMEESKEAFDRDHRNFGAQQALILRTQRSWTARTHTERRYLVDGAREALLG</sequence>
<keyword evidence="1" id="KW-0863">Zinc-finger</keyword>
<dbReference type="GO" id="GO:0005085">
    <property type="term" value="F:guanyl-nucleotide exchange factor activity"/>
    <property type="evidence" value="ECO:0007669"/>
    <property type="project" value="InterPro"/>
</dbReference>
<dbReference type="PROSITE" id="PS50089">
    <property type="entry name" value="ZF_RING_2"/>
    <property type="match status" value="1"/>
</dbReference>
<feature type="region of interest" description="Disordered" evidence="2">
    <location>
        <begin position="1151"/>
        <end position="1171"/>
    </location>
</feature>
<dbReference type="InterPro" id="IPR036465">
    <property type="entry name" value="vWFA_dom_sf"/>
</dbReference>
<dbReference type="InterPro" id="IPR013083">
    <property type="entry name" value="Znf_RING/FYVE/PHD"/>
</dbReference>
<dbReference type="PANTHER" id="PTHR10579:SF43">
    <property type="entry name" value="ZINC FINGER (C3HC4-TYPE RING FINGER) FAMILY PROTEIN"/>
    <property type="match status" value="1"/>
</dbReference>
<proteinExistence type="predicted"/>
<keyword evidence="5" id="KW-1185">Reference proteome</keyword>
<dbReference type="CDD" id="cd13246">
    <property type="entry name" value="PH_Scd1"/>
    <property type="match status" value="1"/>
</dbReference>
<organism evidence="4 5">
    <name type="scientific">Naganishia liquefaciens</name>
    <dbReference type="NCBI Taxonomy" id="104408"/>
    <lineage>
        <taxon>Eukaryota</taxon>
        <taxon>Fungi</taxon>
        <taxon>Dikarya</taxon>
        <taxon>Basidiomycota</taxon>
        <taxon>Agaricomycotina</taxon>
        <taxon>Tremellomycetes</taxon>
        <taxon>Filobasidiales</taxon>
        <taxon>Filobasidiaceae</taxon>
        <taxon>Naganishia</taxon>
    </lineage>
</organism>
<feature type="compositionally biased region" description="Pro residues" evidence="2">
    <location>
        <begin position="415"/>
        <end position="428"/>
    </location>
</feature>
<dbReference type="Gene3D" id="3.30.40.10">
    <property type="entry name" value="Zinc/RING finger domain, C3HC4 (zinc finger)"/>
    <property type="match status" value="1"/>
</dbReference>
<evidence type="ECO:0000256" key="1">
    <source>
        <dbReference type="PROSITE-ProRule" id="PRU00175"/>
    </source>
</evidence>
<feature type="compositionally biased region" description="Low complexity" evidence="2">
    <location>
        <begin position="1158"/>
        <end position="1171"/>
    </location>
</feature>
<dbReference type="PANTHER" id="PTHR10579">
    <property type="entry name" value="CALCIUM-ACTIVATED CHLORIDE CHANNEL REGULATOR"/>
    <property type="match status" value="1"/>
</dbReference>
<accession>A0A8H3TX21</accession>